<reference evidence="2" key="1">
    <citation type="submission" date="2018-10" db="EMBL/GenBank/DDBJ databases">
        <title>Hidden diversity of soil giant viruses.</title>
        <authorList>
            <person name="Schulz F."/>
            <person name="Alteio L."/>
            <person name="Goudeau D."/>
            <person name="Ryan E.M."/>
            <person name="Malmstrom R.R."/>
            <person name="Blanchard J."/>
            <person name="Woyke T."/>
        </authorList>
    </citation>
    <scope>NUCLEOTIDE SEQUENCE</scope>
    <source>
        <strain evidence="2">SOV1</strain>
    </source>
</reference>
<organism evidence="2">
    <name type="scientific">Solivirus sp</name>
    <dbReference type="NCBI Taxonomy" id="2487772"/>
    <lineage>
        <taxon>Viruses</taxon>
        <taxon>Pithoviruses</taxon>
    </lineage>
</organism>
<evidence type="ECO:0000313" key="2">
    <source>
        <dbReference type="EMBL" id="AYV85965.1"/>
    </source>
</evidence>
<evidence type="ECO:0000256" key="1">
    <source>
        <dbReference type="SAM" id="Coils"/>
    </source>
</evidence>
<accession>A0A3G5AFG7</accession>
<sequence>MSSTEPDFIALAQNTLNSIAAENSNISKIEKLESEVEELRRLIQGRSNSIASKPLNNVTPAEIEEKRKSAFKRKSRTRDYEMEFFKKKKRFELVKLGEKRKFHRELSKQEEEKLEKLKEELAYEKSKICFSAEALEFREVDMSWHDFVRRMTEFIQRYEKSDGSKINYIDYMNTGKLMELQLVYLLMDKLPPFYRIEYFYEKQHNSVVKWLFKLKCRDQYIDHAAHIGRLDIVQYAYEYSGFIPTRKCVDNMREEVHNRGEMAAKYIPILDWISSL</sequence>
<feature type="coiled-coil region" evidence="1">
    <location>
        <begin position="100"/>
        <end position="127"/>
    </location>
</feature>
<name>A0A3G5AFG7_9VIRU</name>
<proteinExistence type="predicted"/>
<keyword evidence="1" id="KW-0175">Coiled coil</keyword>
<protein>
    <submittedName>
        <fullName evidence="2">Uncharacterized protein</fullName>
    </submittedName>
</protein>
<dbReference type="EMBL" id="MK072490">
    <property type="protein sequence ID" value="AYV85965.1"/>
    <property type="molecule type" value="Genomic_DNA"/>
</dbReference>
<gene>
    <name evidence="2" type="ORF">Solivirus2_36</name>
</gene>
<feature type="coiled-coil region" evidence="1">
    <location>
        <begin position="22"/>
        <end position="49"/>
    </location>
</feature>